<accession>A0A4U1JH50</accession>
<sequence>MKKTGTTKTTAQTTAPKKTTAKATPVGEAPIVAFEHPRAWSTWLASNHASSRGVWLKLAKKASGVASVTYPEALEVALVWGWIDGQKKSFDEGAWLQKFTPRGPKSIWSKINREKALALIASGQMQPSGLAEVARAKRDGRWDQAYDSPSRATVPPDLSDALAKNPRAAAFFATLNATNRYAVLFRIQTAKKAETRQKRITQFVEMLAKHEKLHP</sequence>
<feature type="region of interest" description="Disordered" evidence="1">
    <location>
        <begin position="1"/>
        <end position="24"/>
    </location>
</feature>
<protein>
    <submittedName>
        <fullName evidence="2">Bacteriocin-protection protein</fullName>
    </submittedName>
</protein>
<dbReference type="AlphaFoldDB" id="A0A4U1JH50"/>
<dbReference type="Proteomes" id="UP000309215">
    <property type="component" value="Unassembled WGS sequence"/>
</dbReference>
<keyword evidence="3" id="KW-1185">Reference proteome</keyword>
<dbReference type="EMBL" id="SSMQ01000005">
    <property type="protein sequence ID" value="TKD11899.1"/>
    <property type="molecule type" value="Genomic_DNA"/>
</dbReference>
<evidence type="ECO:0000313" key="3">
    <source>
        <dbReference type="Proteomes" id="UP000309215"/>
    </source>
</evidence>
<evidence type="ECO:0000313" key="2">
    <source>
        <dbReference type="EMBL" id="TKD11899.1"/>
    </source>
</evidence>
<name>A0A4U1JH50_9BACT</name>
<proteinExistence type="predicted"/>
<dbReference type="RefSeq" id="WP_136928173.1">
    <property type="nucleotide sequence ID" value="NZ_SSMQ01000005.1"/>
</dbReference>
<organism evidence="2 3">
    <name type="scientific">Polyangium fumosum</name>
    <dbReference type="NCBI Taxonomy" id="889272"/>
    <lineage>
        <taxon>Bacteria</taxon>
        <taxon>Pseudomonadati</taxon>
        <taxon>Myxococcota</taxon>
        <taxon>Polyangia</taxon>
        <taxon>Polyangiales</taxon>
        <taxon>Polyangiaceae</taxon>
        <taxon>Polyangium</taxon>
    </lineage>
</organism>
<comment type="caution">
    <text evidence="2">The sequence shown here is derived from an EMBL/GenBank/DDBJ whole genome shotgun (WGS) entry which is preliminary data.</text>
</comment>
<gene>
    <name evidence="2" type="ORF">E8A74_07160</name>
</gene>
<reference evidence="2 3" key="1">
    <citation type="submission" date="2019-04" db="EMBL/GenBank/DDBJ databases">
        <authorList>
            <person name="Li Y."/>
            <person name="Wang J."/>
        </authorList>
    </citation>
    <scope>NUCLEOTIDE SEQUENCE [LARGE SCALE GENOMIC DNA]</scope>
    <source>
        <strain evidence="2 3">DSM 14668</strain>
    </source>
</reference>
<evidence type="ECO:0000256" key="1">
    <source>
        <dbReference type="SAM" id="MobiDB-lite"/>
    </source>
</evidence>
<dbReference type="OrthoDB" id="9796999at2"/>
<dbReference type="Pfam" id="PF13376">
    <property type="entry name" value="OmdA"/>
    <property type="match status" value="1"/>
</dbReference>